<accession>A0A7S0GPY8</accession>
<keyword evidence="2" id="KW-0804">Transcription</keyword>
<dbReference type="Gene3D" id="1.25.70.10">
    <property type="entry name" value="Transcription termination factor 3, mitochondrial"/>
    <property type="match status" value="1"/>
</dbReference>
<gene>
    <name evidence="5" type="ORF">MSP1401_LOCUS4974</name>
</gene>
<dbReference type="PANTHER" id="PTHR13068">
    <property type="entry name" value="CGI-12 PROTEIN-RELATED"/>
    <property type="match status" value="1"/>
</dbReference>
<comment type="similarity">
    <text evidence="1">Belongs to the mTERF family.</text>
</comment>
<reference evidence="5" key="1">
    <citation type="submission" date="2021-01" db="EMBL/GenBank/DDBJ databases">
        <authorList>
            <person name="Corre E."/>
            <person name="Pelletier E."/>
            <person name="Niang G."/>
            <person name="Scheremetjew M."/>
            <person name="Finn R."/>
            <person name="Kale V."/>
            <person name="Holt S."/>
            <person name="Cochrane G."/>
            <person name="Meng A."/>
            <person name="Brown T."/>
            <person name="Cohen L."/>
        </authorList>
    </citation>
    <scope>NUCLEOTIDE SEQUENCE</scope>
    <source>
        <strain evidence="5">CCAC1681</strain>
    </source>
</reference>
<evidence type="ECO:0000256" key="3">
    <source>
        <dbReference type="ARBA" id="ARBA00022946"/>
    </source>
</evidence>
<dbReference type="InterPro" id="IPR038538">
    <property type="entry name" value="MTERF_sf"/>
</dbReference>
<name>A0A7S0GPY8_MICPS</name>
<feature type="region of interest" description="Disordered" evidence="4">
    <location>
        <begin position="90"/>
        <end position="135"/>
    </location>
</feature>
<sequence length="720" mass="80101">MACVSAPASVHVGVRVVAKASSSAGARGDGIFATSHRRRGAVRTPTRWTAAGPFRGVHLGGRRAPAPAHVLYEPSRADVGSDDHLDEVAARAARDVRRRRAAETAVPERRPARRSPQKTDADDRSGAENLSASKNDAALAEAKTTMRAMLQTQAVVVQTRTTKAASQEAHRETRAENAVFDASKTSSSKKPQPEKSVEKSEKTKTVPVAPRPGPARAADALKRLSLLDGTKTKKSKKPLKASLDLKSPPVDAEAAAAVFGGGVKSPAAAKGADVVLSVSPARAGKAQEKKKEKKKSEVRVANVVPAPTGSGAHKHQWDSFVDWKMMEHQDYETIPDAEFEKLSEKLHIKEKWRPMVSYLVSLGLTTKELEKCLVNCEEIFKRPVAKVMTRVEYLQNELGFEGAELKKLIHKEPAILLQRNRHTVPRCRYLTELGVPAERLPTMLRKQPQILHLSVEKGLKPRVAYFKNELLIPEADIPKMLERNPAVLTFSIENQVQPRVDFLRDLGISRDGVMKMIVRHPHVLQYSFEGLEEHINFLSSIGMNEEDVVHTVTRLSQLFSLSVKDSLRPKFKYMTDELGGDHKTCVKFPAYFSLSLDQRIKPRHTYLKQYDCAPDPFPMKYLSENDAAFAARSAPSGGSLADFEEYREVAAARFKAETLQAKERAMESLHAEQRRAQMREARIAQQRRLQVQNQGYSQRIVDARNSMNRVRIIGAARKSR</sequence>
<organism evidence="5">
    <name type="scientific">Micromonas pusilla</name>
    <name type="common">Picoplanktonic green alga</name>
    <name type="synonym">Chromulina pusilla</name>
    <dbReference type="NCBI Taxonomy" id="38833"/>
    <lineage>
        <taxon>Eukaryota</taxon>
        <taxon>Viridiplantae</taxon>
        <taxon>Chlorophyta</taxon>
        <taxon>Mamiellophyceae</taxon>
        <taxon>Mamiellales</taxon>
        <taxon>Mamiellaceae</taxon>
        <taxon>Micromonas</taxon>
    </lineage>
</organism>
<evidence type="ECO:0008006" key="6">
    <source>
        <dbReference type="Google" id="ProtNLM"/>
    </source>
</evidence>
<dbReference type="GO" id="GO:0006353">
    <property type="term" value="P:DNA-templated transcription termination"/>
    <property type="evidence" value="ECO:0007669"/>
    <property type="project" value="UniProtKB-KW"/>
</dbReference>
<dbReference type="InterPro" id="IPR003690">
    <property type="entry name" value="MTERF"/>
</dbReference>
<dbReference type="Pfam" id="PF02536">
    <property type="entry name" value="mTERF"/>
    <property type="match status" value="1"/>
</dbReference>
<dbReference type="AlphaFoldDB" id="A0A7S0GPY8"/>
<feature type="compositionally biased region" description="Basic and acidic residues" evidence="4">
    <location>
        <begin position="191"/>
        <end position="204"/>
    </location>
</feature>
<dbReference type="PANTHER" id="PTHR13068:SF151">
    <property type="entry name" value="TRANSCRIPTION TERMINATION FACTOR MTERF9, CHLOROPLASTIC"/>
    <property type="match status" value="1"/>
</dbReference>
<keyword evidence="2" id="KW-0805">Transcription regulation</keyword>
<dbReference type="GO" id="GO:0003676">
    <property type="term" value="F:nucleic acid binding"/>
    <property type="evidence" value="ECO:0007669"/>
    <property type="project" value="InterPro"/>
</dbReference>
<keyword evidence="3" id="KW-0809">Transit peptide</keyword>
<keyword evidence="2" id="KW-0806">Transcription termination</keyword>
<protein>
    <recommendedName>
        <fullName evidence="6">Mitochondrial transcription termination factor</fullName>
    </recommendedName>
</protein>
<feature type="compositionally biased region" description="Low complexity" evidence="4">
    <location>
        <begin position="214"/>
        <end position="229"/>
    </location>
</feature>
<proteinExistence type="inferred from homology"/>
<evidence type="ECO:0000256" key="2">
    <source>
        <dbReference type="ARBA" id="ARBA00022472"/>
    </source>
</evidence>
<feature type="region of interest" description="Disordered" evidence="4">
    <location>
        <begin position="161"/>
        <end position="244"/>
    </location>
</feature>
<evidence type="ECO:0000313" key="5">
    <source>
        <dbReference type="EMBL" id="CAD8437974.1"/>
    </source>
</evidence>
<feature type="compositionally biased region" description="Basic and acidic residues" evidence="4">
    <location>
        <begin position="117"/>
        <end position="126"/>
    </location>
</feature>
<evidence type="ECO:0000256" key="4">
    <source>
        <dbReference type="SAM" id="MobiDB-lite"/>
    </source>
</evidence>
<evidence type="ECO:0000256" key="1">
    <source>
        <dbReference type="ARBA" id="ARBA00007692"/>
    </source>
</evidence>
<dbReference type="EMBL" id="HBEN01006111">
    <property type="protein sequence ID" value="CAD8437974.1"/>
    <property type="molecule type" value="Transcribed_RNA"/>
</dbReference>
<dbReference type="SMART" id="SM00733">
    <property type="entry name" value="Mterf"/>
    <property type="match status" value="8"/>
</dbReference>